<dbReference type="AlphaFoldDB" id="Q099S6"/>
<gene>
    <name evidence="1" type="ORF">STIAU_7414</name>
</gene>
<accession>Q099S6</accession>
<dbReference type="Proteomes" id="UP000032702">
    <property type="component" value="Unassembled WGS sequence"/>
</dbReference>
<evidence type="ECO:0000313" key="2">
    <source>
        <dbReference type="Proteomes" id="UP000032702"/>
    </source>
</evidence>
<comment type="caution">
    <text evidence="1">The sequence shown here is derived from an EMBL/GenBank/DDBJ whole genome shotgun (WGS) entry which is preliminary data.</text>
</comment>
<name>Q099S6_STIAD</name>
<protein>
    <submittedName>
        <fullName evidence="1">Uncharacterized protein</fullName>
    </submittedName>
</protein>
<sequence length="149" mass="17346">MEQRCPWPWPHEQLEFERHVRQQAQTDDGARFRLKLTPFQRLRHHQGKTRFEASQPLQQLLMALRGKLVAVLLEDRPELPRLLIHVDEQAPAPLLLDHEQGLAWSERAQQRPQELGTEALSFDGRLQADVVFRGQCREAKLHAPDLQGD</sequence>
<dbReference type="EMBL" id="AAMD01000016">
    <property type="protein sequence ID" value="EAU68535.1"/>
    <property type="molecule type" value="Genomic_DNA"/>
</dbReference>
<organism evidence="1 2">
    <name type="scientific">Stigmatella aurantiaca (strain DW4/3-1)</name>
    <dbReference type="NCBI Taxonomy" id="378806"/>
    <lineage>
        <taxon>Bacteria</taxon>
        <taxon>Pseudomonadati</taxon>
        <taxon>Myxococcota</taxon>
        <taxon>Myxococcia</taxon>
        <taxon>Myxococcales</taxon>
        <taxon>Cystobacterineae</taxon>
        <taxon>Archangiaceae</taxon>
        <taxon>Stigmatella</taxon>
    </lineage>
</organism>
<proteinExistence type="predicted"/>
<feature type="non-terminal residue" evidence="1">
    <location>
        <position position="149"/>
    </location>
</feature>
<evidence type="ECO:0000313" key="1">
    <source>
        <dbReference type="EMBL" id="EAU68535.1"/>
    </source>
</evidence>
<reference evidence="1 2" key="1">
    <citation type="submission" date="2006-04" db="EMBL/GenBank/DDBJ databases">
        <authorList>
            <person name="Nierman W.C."/>
        </authorList>
    </citation>
    <scope>NUCLEOTIDE SEQUENCE [LARGE SCALE GENOMIC DNA]</scope>
    <source>
        <strain evidence="1 2">DW4/3-1</strain>
    </source>
</reference>